<keyword evidence="2" id="KW-0285">Flavoprotein</keyword>
<reference evidence="9" key="1">
    <citation type="submission" date="2020-12" db="EMBL/GenBank/DDBJ databases">
        <authorList>
            <person name="Iha C."/>
        </authorList>
    </citation>
    <scope>NUCLEOTIDE SEQUENCE</scope>
</reference>
<gene>
    <name evidence="9" type="ORF">OSTQU699_LOCUS10315</name>
</gene>
<feature type="domain" description="FAD-binding" evidence="8">
    <location>
        <begin position="37"/>
        <end position="244"/>
    </location>
</feature>
<evidence type="ECO:0000313" key="9">
    <source>
        <dbReference type="EMBL" id="CAD7704960.1"/>
    </source>
</evidence>
<dbReference type="Gene3D" id="3.50.50.60">
    <property type="entry name" value="FAD/NAD(P)-binding domain"/>
    <property type="match status" value="1"/>
</dbReference>
<keyword evidence="5" id="KW-0560">Oxidoreductase</keyword>
<accession>A0A8S1JF12</accession>
<dbReference type="PANTHER" id="PTHR46028:SF2">
    <property type="entry name" value="KYNURENINE 3-MONOOXYGENASE"/>
    <property type="match status" value="1"/>
</dbReference>
<dbReference type="EMBL" id="CAJHUC010002987">
    <property type="protein sequence ID" value="CAD7704960.1"/>
    <property type="molecule type" value="Genomic_DNA"/>
</dbReference>
<protein>
    <recommendedName>
        <fullName evidence="8">FAD-binding domain-containing protein</fullName>
    </recommendedName>
</protein>
<evidence type="ECO:0000256" key="7">
    <source>
        <dbReference type="SAM" id="Phobius"/>
    </source>
</evidence>
<evidence type="ECO:0000256" key="6">
    <source>
        <dbReference type="ARBA" id="ARBA00023033"/>
    </source>
</evidence>
<evidence type="ECO:0000256" key="2">
    <source>
        <dbReference type="ARBA" id="ARBA00022630"/>
    </source>
</evidence>
<dbReference type="Proteomes" id="UP000708148">
    <property type="component" value="Unassembled WGS sequence"/>
</dbReference>
<comment type="caution">
    <text evidence="9">The sequence shown here is derived from an EMBL/GenBank/DDBJ whole genome shotgun (WGS) entry which is preliminary data.</text>
</comment>
<dbReference type="AlphaFoldDB" id="A0A8S1JF12"/>
<dbReference type="InterPro" id="IPR002938">
    <property type="entry name" value="FAD-bd"/>
</dbReference>
<dbReference type="GO" id="GO:0071949">
    <property type="term" value="F:FAD binding"/>
    <property type="evidence" value="ECO:0007669"/>
    <property type="project" value="InterPro"/>
</dbReference>
<name>A0A8S1JF12_9CHLO</name>
<dbReference type="SUPFAM" id="SSF51905">
    <property type="entry name" value="FAD/NAD(P)-binding domain"/>
    <property type="match status" value="1"/>
</dbReference>
<sequence>MAVTSTQRPGLLCARGPSRLHAHSCPSSSPTKPPSGALILGAGPSGMATALILARRGWRDVTVLEQLPAANTFDVNRAFTYTINLRGQELTDSLGLTHELAKRGLASTEVEFFTLGPGGPVRRASMMGLQSSKKPAYWITRRNMNLILYQKLENEFLENGSGRVEMVFGVRGARVEREGEGGRIEVIAEGPGGEALRFAPRLLVAADGARSTVRETLEEWDCRFGMKKLDSGAAGLRFKVLPLRPMFPIGKGGSGRAEPCAAYMVPGVSRSGQKIRLGILPTADAEEPRTANVILRPWHEFWSLRTGREVFDYLQAAVPQVSIGDMASMEDVEGFAARSGGRFPRPQHAGAMQHLAGKGEHAQGVVLVGDAAHAFPPDLGQGVNSAFQDVLALDRALQGANDDVGKALPVYESTQLANAEALVRLMVIGAPWQYGQNLFRLKLWGVSVKVRAALAKALPGIVYPHVRSMVGDPSLSYVEVLRREQRSVAALGFLGLLALLLALAVVRLIRALVAKG</sequence>
<keyword evidence="6" id="KW-0503">Monooxygenase</keyword>
<keyword evidence="4" id="KW-0521">NADP</keyword>
<evidence type="ECO:0000256" key="3">
    <source>
        <dbReference type="ARBA" id="ARBA00022827"/>
    </source>
</evidence>
<dbReference type="InterPro" id="IPR036188">
    <property type="entry name" value="FAD/NAD-bd_sf"/>
</dbReference>
<dbReference type="PRINTS" id="PR00420">
    <property type="entry name" value="RNGMNOXGNASE"/>
</dbReference>
<feature type="transmembrane region" description="Helical" evidence="7">
    <location>
        <begin position="488"/>
        <end position="509"/>
    </location>
</feature>
<keyword evidence="7" id="KW-0472">Membrane</keyword>
<keyword evidence="7" id="KW-0812">Transmembrane</keyword>
<evidence type="ECO:0000313" key="10">
    <source>
        <dbReference type="Proteomes" id="UP000708148"/>
    </source>
</evidence>
<keyword evidence="10" id="KW-1185">Reference proteome</keyword>
<proteinExistence type="predicted"/>
<dbReference type="OrthoDB" id="10053569at2759"/>
<feature type="domain" description="FAD-binding" evidence="8">
    <location>
        <begin position="363"/>
        <end position="423"/>
    </location>
</feature>
<evidence type="ECO:0000256" key="5">
    <source>
        <dbReference type="ARBA" id="ARBA00023002"/>
    </source>
</evidence>
<keyword evidence="3" id="KW-0274">FAD</keyword>
<evidence type="ECO:0000259" key="8">
    <source>
        <dbReference type="Pfam" id="PF01494"/>
    </source>
</evidence>
<organism evidence="9 10">
    <name type="scientific">Ostreobium quekettii</name>
    <dbReference type="NCBI Taxonomy" id="121088"/>
    <lineage>
        <taxon>Eukaryota</taxon>
        <taxon>Viridiplantae</taxon>
        <taxon>Chlorophyta</taxon>
        <taxon>core chlorophytes</taxon>
        <taxon>Ulvophyceae</taxon>
        <taxon>TCBD clade</taxon>
        <taxon>Bryopsidales</taxon>
        <taxon>Ostreobineae</taxon>
        <taxon>Ostreobiaceae</taxon>
        <taxon>Ostreobium</taxon>
    </lineage>
</organism>
<dbReference type="GO" id="GO:0070189">
    <property type="term" value="P:kynurenine metabolic process"/>
    <property type="evidence" value="ECO:0007669"/>
    <property type="project" value="TreeGrafter"/>
</dbReference>
<evidence type="ECO:0000256" key="4">
    <source>
        <dbReference type="ARBA" id="ARBA00022857"/>
    </source>
</evidence>
<dbReference type="GO" id="GO:0004502">
    <property type="term" value="F:kynurenine 3-monooxygenase activity"/>
    <property type="evidence" value="ECO:0007669"/>
    <property type="project" value="TreeGrafter"/>
</dbReference>
<dbReference type="PANTHER" id="PTHR46028">
    <property type="entry name" value="KYNURENINE 3-MONOOXYGENASE"/>
    <property type="match status" value="1"/>
</dbReference>
<comment type="cofactor">
    <cofactor evidence="1">
        <name>FAD</name>
        <dbReference type="ChEBI" id="CHEBI:57692"/>
    </cofactor>
</comment>
<dbReference type="Pfam" id="PF01494">
    <property type="entry name" value="FAD_binding_3"/>
    <property type="match status" value="2"/>
</dbReference>
<evidence type="ECO:0000256" key="1">
    <source>
        <dbReference type="ARBA" id="ARBA00001974"/>
    </source>
</evidence>
<keyword evidence="7" id="KW-1133">Transmembrane helix</keyword>